<dbReference type="EMBL" id="GEDV01004220">
    <property type="protein sequence ID" value="JAP84337.1"/>
    <property type="molecule type" value="Transcribed_RNA"/>
</dbReference>
<dbReference type="InterPro" id="IPR016024">
    <property type="entry name" value="ARM-type_fold"/>
</dbReference>
<organism evidence="2">
    <name type="scientific">Rhipicephalus appendiculatus</name>
    <name type="common">Brown ear tick</name>
    <dbReference type="NCBI Taxonomy" id="34631"/>
    <lineage>
        <taxon>Eukaryota</taxon>
        <taxon>Metazoa</taxon>
        <taxon>Ecdysozoa</taxon>
        <taxon>Arthropoda</taxon>
        <taxon>Chelicerata</taxon>
        <taxon>Arachnida</taxon>
        <taxon>Acari</taxon>
        <taxon>Parasitiformes</taxon>
        <taxon>Ixodida</taxon>
        <taxon>Ixodoidea</taxon>
        <taxon>Ixodidae</taxon>
        <taxon>Rhipicephalinae</taxon>
        <taxon>Rhipicephalus</taxon>
        <taxon>Rhipicephalus</taxon>
    </lineage>
</organism>
<name>A0A131YZB5_RHIAP</name>
<evidence type="ECO:0000259" key="1">
    <source>
        <dbReference type="Pfam" id="PF14694"/>
    </source>
</evidence>
<dbReference type="Pfam" id="PF14694">
    <property type="entry name" value="LINES_N"/>
    <property type="match status" value="1"/>
</dbReference>
<dbReference type="PANTHER" id="PTHR16057">
    <property type="entry name" value="WINS1, 2 PROTEIN"/>
    <property type="match status" value="1"/>
</dbReference>
<feature type="domain" description="Protein Lines N-terminal" evidence="1">
    <location>
        <begin position="284"/>
        <end position="472"/>
    </location>
</feature>
<dbReference type="SUPFAM" id="SSF48371">
    <property type="entry name" value="ARM repeat"/>
    <property type="match status" value="1"/>
</dbReference>
<reference evidence="2" key="1">
    <citation type="journal article" date="2016" name="Ticks Tick Borne Dis.">
        <title>De novo assembly and annotation of the salivary gland transcriptome of Rhipicephalus appendiculatus male and female ticks during blood feeding.</title>
        <authorList>
            <person name="de Castro M.H."/>
            <person name="de Klerk D."/>
            <person name="Pienaar R."/>
            <person name="Latif A.A."/>
            <person name="Rees D.J."/>
            <person name="Mans B.J."/>
        </authorList>
    </citation>
    <scope>NUCLEOTIDE SEQUENCE</scope>
    <source>
        <tissue evidence="2">Salivary glands</tissue>
    </source>
</reference>
<dbReference type="InterPro" id="IPR024875">
    <property type="entry name" value="Protein_Lines"/>
</dbReference>
<protein>
    <recommendedName>
        <fullName evidence="1">Protein Lines N-terminal domain-containing protein</fullName>
    </recommendedName>
</protein>
<proteinExistence type="predicted"/>
<evidence type="ECO:0000313" key="2">
    <source>
        <dbReference type="EMBL" id="JAP84337.1"/>
    </source>
</evidence>
<accession>A0A131YZB5</accession>
<dbReference type="InterPro" id="IPR032794">
    <property type="entry name" value="LINES_N"/>
</dbReference>
<sequence length="537" mass="59381">MALRFQDVHERLLLGCACEIKQELNSLVDHEFVDLLGGELPQEDTLLGLTVLYAMSEAARKASQTKAICPIIQDALVALVQKEIVGSLLSLQMLSPDKFVAHCCLLALNSLARCSKDLQEALFSALDKRIGILGTVPVNEKTRFCQLITFLLTADTRSTHPEETTETSCTTLVTTTMQAANLNDFSSSISSAAEKCLHSMLPCLQNDAPHDTLYHALCLWLKLVQSLATMDVLGGLLPQHFVKWSTGKDPLVARTVLKILDRGLQPVIEEAKFSKVPPWVPLIGQRVIEAVHGGWLDQLHCRNGFCGFAGTSREPSRKYPEQDLALSQGDGRVIRLAMLVLLKSSAACLMQGMQEGLPKALEAGLAWLRAKTGAVASMPDEDCLVQLFLDQDDQLMECLLSELLLHLHKPSAWTATTSIADPHRMFLKFLGSLGNDHVTLIDFLTSQETCALLYFVRYLKLLLSDWANFVKCHGALSVGNHDTSGQEMAAHLDLTMATLVRTRIKLEKMTQKHNLLPFNATPLVRLIERCEEIYESV</sequence>
<dbReference type="PANTHER" id="PTHR16057:SF1">
    <property type="entry name" value="PROTEIN LINES HOMOLOG 1"/>
    <property type="match status" value="1"/>
</dbReference>
<dbReference type="AlphaFoldDB" id="A0A131YZB5"/>